<feature type="compositionally biased region" description="Polar residues" evidence="1">
    <location>
        <begin position="177"/>
        <end position="191"/>
    </location>
</feature>
<evidence type="ECO:0000256" key="1">
    <source>
        <dbReference type="SAM" id="MobiDB-lite"/>
    </source>
</evidence>
<evidence type="ECO:0000313" key="2">
    <source>
        <dbReference type="EMBL" id="NXG39518.1"/>
    </source>
</evidence>
<dbReference type="GO" id="GO:0008017">
    <property type="term" value="F:microtubule binding"/>
    <property type="evidence" value="ECO:0007669"/>
    <property type="project" value="InterPro"/>
</dbReference>
<dbReference type="PANTHER" id="PTHR15510:SF5">
    <property type="entry name" value="SPERM-ASSOCIATED ANTIGEN 8"/>
    <property type="match status" value="1"/>
</dbReference>
<dbReference type="Proteomes" id="UP000543287">
    <property type="component" value="Unassembled WGS sequence"/>
</dbReference>
<feature type="region of interest" description="Disordered" evidence="1">
    <location>
        <begin position="170"/>
        <end position="191"/>
    </location>
</feature>
<feature type="non-terminal residue" evidence="2">
    <location>
        <position position="1"/>
    </location>
</feature>
<feature type="region of interest" description="Disordered" evidence="1">
    <location>
        <begin position="56"/>
        <end position="77"/>
    </location>
</feature>
<name>A0A7K9BI11_DRONO</name>
<dbReference type="Pfam" id="PF22584">
    <property type="entry name" value="CFAP143"/>
    <property type="match status" value="2"/>
</dbReference>
<gene>
    <name evidence="2" type="primary">Spag8</name>
    <name evidence="2" type="ORF">DRONOV_R14225</name>
</gene>
<sequence>QRATNDLDRVLRPELGSEGFFYRHGHRELLAHQLLSQLADSTTTKDAYRQPWRTALPARGEAEPPSCLRAPQSSPRRKEMLEEICPPPGPMELVSTTHRDYCAEGFQPMPLPATQPHDCYTEQPCTYWLEQAHGVPVSPPPAGWAPCPPRGSRGPSVPLQGVTSICTTDTPFRRNAAFSTPVTEQRGQPLP</sequence>
<dbReference type="GO" id="GO:0005634">
    <property type="term" value="C:nucleus"/>
    <property type="evidence" value="ECO:0007669"/>
    <property type="project" value="TreeGrafter"/>
</dbReference>
<evidence type="ECO:0000313" key="3">
    <source>
        <dbReference type="Proteomes" id="UP000543287"/>
    </source>
</evidence>
<reference evidence="2 3" key="1">
    <citation type="submission" date="2019-09" db="EMBL/GenBank/DDBJ databases">
        <title>Bird 10,000 Genomes (B10K) Project - Family phase.</title>
        <authorList>
            <person name="Zhang G."/>
        </authorList>
    </citation>
    <scope>NUCLEOTIDE SEQUENCE [LARGE SCALE GENOMIC DNA]</scope>
    <source>
        <strain evidence="2">B10K-LSUMZ-23963</strain>
        <tissue evidence="2">Muscle</tissue>
    </source>
</reference>
<feature type="non-terminal residue" evidence="2">
    <location>
        <position position="191"/>
    </location>
</feature>
<dbReference type="EMBL" id="VWZH01000488">
    <property type="protein sequence ID" value="NXG39518.1"/>
    <property type="molecule type" value="Genomic_DNA"/>
</dbReference>
<dbReference type="PANTHER" id="PTHR15510">
    <property type="entry name" value="SPERM-ASSOCIATED ANTIGEN 8"/>
    <property type="match status" value="1"/>
</dbReference>
<organism evidence="2 3">
    <name type="scientific">Dromaius novaehollandiae</name>
    <name type="common">Emu</name>
    <dbReference type="NCBI Taxonomy" id="8790"/>
    <lineage>
        <taxon>Eukaryota</taxon>
        <taxon>Metazoa</taxon>
        <taxon>Chordata</taxon>
        <taxon>Craniata</taxon>
        <taxon>Vertebrata</taxon>
        <taxon>Euteleostomi</taxon>
        <taxon>Archelosauria</taxon>
        <taxon>Archosauria</taxon>
        <taxon>Dinosauria</taxon>
        <taxon>Saurischia</taxon>
        <taxon>Theropoda</taxon>
        <taxon>Coelurosauria</taxon>
        <taxon>Aves</taxon>
        <taxon>Palaeognathae</taxon>
        <taxon>Casuariiformes</taxon>
        <taxon>Dromaiidae</taxon>
        <taxon>Dromaius</taxon>
    </lineage>
</organism>
<proteinExistence type="predicted"/>
<accession>A0A7K9BI11</accession>
<comment type="caution">
    <text evidence="2">The sequence shown here is derived from an EMBL/GenBank/DDBJ whole genome shotgun (WGS) entry which is preliminary data.</text>
</comment>
<dbReference type="GO" id="GO:0005737">
    <property type="term" value="C:cytoplasm"/>
    <property type="evidence" value="ECO:0007669"/>
    <property type="project" value="TreeGrafter"/>
</dbReference>
<dbReference type="GO" id="GO:0045944">
    <property type="term" value="P:positive regulation of transcription by RNA polymerase II"/>
    <property type="evidence" value="ECO:0007669"/>
    <property type="project" value="TreeGrafter"/>
</dbReference>
<dbReference type="InterPro" id="IPR026124">
    <property type="entry name" value="Sperm-assoc_Ag8"/>
</dbReference>
<protein>
    <submittedName>
        <fullName evidence="2">SPAG8 protein</fullName>
    </submittedName>
</protein>
<dbReference type="AlphaFoldDB" id="A0A7K9BI11"/>